<evidence type="ECO:0000256" key="4">
    <source>
        <dbReference type="HAMAP-Rule" id="MF_00108"/>
    </source>
</evidence>
<dbReference type="AlphaFoldDB" id="A0A1G9YV09"/>
<dbReference type="Proteomes" id="UP000182347">
    <property type="component" value="Unassembled WGS sequence"/>
</dbReference>
<keyword evidence="2 4" id="KW-0548">Nucleotidyltransferase</keyword>
<dbReference type="Pfam" id="PF01128">
    <property type="entry name" value="IspD"/>
    <property type="match status" value="1"/>
</dbReference>
<dbReference type="InterPro" id="IPR001228">
    <property type="entry name" value="IspD"/>
</dbReference>
<dbReference type="UniPathway" id="UPA00056">
    <property type="reaction ID" value="UER00093"/>
</dbReference>
<evidence type="ECO:0000313" key="6">
    <source>
        <dbReference type="Proteomes" id="UP000182347"/>
    </source>
</evidence>
<dbReference type="NCBIfam" id="TIGR00453">
    <property type="entry name" value="ispD"/>
    <property type="match status" value="1"/>
</dbReference>
<evidence type="ECO:0000256" key="1">
    <source>
        <dbReference type="ARBA" id="ARBA00022679"/>
    </source>
</evidence>
<feature type="site" description="Positions MEP for the nucleophilic attack" evidence="4">
    <location>
        <position position="153"/>
    </location>
</feature>
<dbReference type="STRING" id="482461.SAMN05216244_0077"/>
<comment type="function">
    <text evidence="4">Catalyzes the formation of 4-diphosphocytidyl-2-C-methyl-D-erythritol from CTP and 2-C-methyl-D-erythritol 4-phosphate (MEP).</text>
</comment>
<dbReference type="EMBL" id="FNHF01000011">
    <property type="protein sequence ID" value="SDN12999.1"/>
    <property type="molecule type" value="Genomic_DNA"/>
</dbReference>
<feature type="site" description="Transition state stabilizer" evidence="4">
    <location>
        <position position="23"/>
    </location>
</feature>
<comment type="pathway">
    <text evidence="4">Isoprenoid biosynthesis; isopentenyl diphosphate biosynthesis via DXP pathway; isopentenyl diphosphate from 1-deoxy-D-xylulose 5-phosphate: step 2/6.</text>
</comment>
<dbReference type="InterPro" id="IPR050088">
    <property type="entry name" value="IspD/TarI_cytidylyltransf_bact"/>
</dbReference>
<proteinExistence type="inferred from homology"/>
<dbReference type="EC" id="2.7.7.60" evidence="4"/>
<dbReference type="SUPFAM" id="SSF53448">
    <property type="entry name" value="Nucleotide-diphospho-sugar transferases"/>
    <property type="match status" value="1"/>
</dbReference>
<evidence type="ECO:0000256" key="3">
    <source>
        <dbReference type="ARBA" id="ARBA00023229"/>
    </source>
</evidence>
<evidence type="ECO:0000313" key="5">
    <source>
        <dbReference type="EMBL" id="SDN12999.1"/>
    </source>
</evidence>
<dbReference type="GO" id="GO:0050518">
    <property type="term" value="F:2-C-methyl-D-erythritol 4-phosphate cytidylyltransferase activity"/>
    <property type="evidence" value="ECO:0007669"/>
    <property type="project" value="UniProtKB-UniRule"/>
</dbReference>
<dbReference type="Gene3D" id="3.90.550.10">
    <property type="entry name" value="Spore Coat Polysaccharide Biosynthesis Protein SpsA, Chain A"/>
    <property type="match status" value="1"/>
</dbReference>
<dbReference type="OrthoDB" id="9806837at2"/>
<feature type="site" description="Positions MEP for the nucleophilic attack" evidence="4">
    <location>
        <position position="209"/>
    </location>
</feature>
<keyword evidence="1 4" id="KW-0808">Transferase</keyword>
<gene>
    <name evidence="4" type="primary">ispD</name>
    <name evidence="5" type="ORF">SAMN05216244_0077</name>
</gene>
<dbReference type="InterPro" id="IPR034683">
    <property type="entry name" value="IspD/TarI"/>
</dbReference>
<dbReference type="RefSeq" id="WP_074601222.1">
    <property type="nucleotide sequence ID" value="NZ_FNHF01000011.1"/>
</dbReference>
<comment type="similarity">
    <text evidence="4">Belongs to the IspD/TarI cytidylyltransferase family. IspD subfamily.</text>
</comment>
<evidence type="ECO:0000256" key="2">
    <source>
        <dbReference type="ARBA" id="ARBA00022695"/>
    </source>
</evidence>
<feature type="site" description="Transition state stabilizer" evidence="4">
    <location>
        <position position="16"/>
    </location>
</feature>
<dbReference type="GO" id="GO:0019288">
    <property type="term" value="P:isopentenyl diphosphate biosynthetic process, methylerythritol 4-phosphate pathway"/>
    <property type="evidence" value="ECO:0007669"/>
    <property type="project" value="UniProtKB-UniRule"/>
</dbReference>
<keyword evidence="3 4" id="KW-0414">Isoprene biosynthesis</keyword>
<organism evidence="5 6">
    <name type="scientific">Sediminibacillus halophilus</name>
    <dbReference type="NCBI Taxonomy" id="482461"/>
    <lineage>
        <taxon>Bacteria</taxon>
        <taxon>Bacillati</taxon>
        <taxon>Bacillota</taxon>
        <taxon>Bacilli</taxon>
        <taxon>Bacillales</taxon>
        <taxon>Bacillaceae</taxon>
        <taxon>Sediminibacillus</taxon>
    </lineage>
</organism>
<dbReference type="CDD" id="cd02516">
    <property type="entry name" value="CDP-ME_synthetase"/>
    <property type="match status" value="1"/>
</dbReference>
<dbReference type="HAMAP" id="MF_00108">
    <property type="entry name" value="IspD"/>
    <property type="match status" value="1"/>
</dbReference>
<reference evidence="6" key="1">
    <citation type="submission" date="2016-10" db="EMBL/GenBank/DDBJ databases">
        <authorList>
            <person name="Varghese N."/>
            <person name="Submissions S."/>
        </authorList>
    </citation>
    <scope>NUCLEOTIDE SEQUENCE [LARGE SCALE GENOMIC DNA]</scope>
    <source>
        <strain evidence="6">CGMCC 1.6199</strain>
    </source>
</reference>
<comment type="catalytic activity">
    <reaction evidence="4">
        <text>2-C-methyl-D-erythritol 4-phosphate + CTP + H(+) = 4-CDP-2-C-methyl-D-erythritol + diphosphate</text>
        <dbReference type="Rhea" id="RHEA:13429"/>
        <dbReference type="ChEBI" id="CHEBI:15378"/>
        <dbReference type="ChEBI" id="CHEBI:33019"/>
        <dbReference type="ChEBI" id="CHEBI:37563"/>
        <dbReference type="ChEBI" id="CHEBI:57823"/>
        <dbReference type="ChEBI" id="CHEBI:58262"/>
        <dbReference type="EC" id="2.7.7.60"/>
    </reaction>
</comment>
<dbReference type="PANTHER" id="PTHR32125:SF4">
    <property type="entry name" value="2-C-METHYL-D-ERYTHRITOL 4-PHOSPHATE CYTIDYLYLTRANSFERASE, CHLOROPLASTIC"/>
    <property type="match status" value="1"/>
</dbReference>
<sequence length="230" mass="25421">MRSYQAIILAAGQGKRMKAGENKQFINISGRPLILHTLDVFLQDSWCAAITLVVNPKDEERMRELLDLVSSQKDIRLVMGGEERQQSVFSGLKSLKGYTGIVFIHDGARPFVSNDHLHALAEATVENRAALLAVPVTDTIKQVVNGRLETLDRKTLWAAQTPQSFDFELIHQIHQQAAEQGVLGTDDASLAEHYGYDVGIVQGSYHNIKVTTPEDLGKAQAFLGSKQNNK</sequence>
<dbReference type="PANTHER" id="PTHR32125">
    <property type="entry name" value="2-C-METHYL-D-ERYTHRITOL 4-PHOSPHATE CYTIDYLYLTRANSFERASE, CHLOROPLASTIC"/>
    <property type="match status" value="1"/>
</dbReference>
<accession>A0A1G9YV09</accession>
<protein>
    <recommendedName>
        <fullName evidence="4">2-C-methyl-D-erythritol 4-phosphate cytidylyltransferase</fullName>
        <ecNumber evidence="4">2.7.7.60</ecNumber>
    </recommendedName>
    <alternativeName>
        <fullName evidence="4">4-diphosphocytidyl-2C-methyl-D-erythritol synthase</fullName>
    </alternativeName>
    <alternativeName>
        <fullName evidence="4">MEP cytidylyltransferase</fullName>
        <shortName evidence="4">MCT</shortName>
    </alternativeName>
</protein>
<dbReference type="InterPro" id="IPR029044">
    <property type="entry name" value="Nucleotide-diphossugar_trans"/>
</dbReference>
<name>A0A1G9YV09_9BACI</name>
<keyword evidence="6" id="KW-1185">Reference proteome</keyword>
<dbReference type="FunFam" id="3.90.550.10:FF:000003">
    <property type="entry name" value="2-C-methyl-D-erythritol 4-phosphate cytidylyltransferase"/>
    <property type="match status" value="1"/>
</dbReference>